<reference evidence="3 4" key="1">
    <citation type="submission" date="2019-02" db="EMBL/GenBank/DDBJ databases">
        <title>Pedobacter sp. RP-3-21 sp. nov., isolated from Arctic soil.</title>
        <authorList>
            <person name="Dahal R.H."/>
        </authorList>
    </citation>
    <scope>NUCLEOTIDE SEQUENCE [LARGE SCALE GENOMIC DNA]</scope>
    <source>
        <strain evidence="3 4">RP-3-21</strain>
    </source>
</reference>
<dbReference type="RefSeq" id="WP_131530867.1">
    <property type="nucleotide sequence ID" value="NZ_SJSO01000009.1"/>
</dbReference>
<organism evidence="3 4">
    <name type="scientific">Pedobacter psychrodurus</name>
    <dbReference type="NCBI Taxonomy" id="2530456"/>
    <lineage>
        <taxon>Bacteria</taxon>
        <taxon>Pseudomonadati</taxon>
        <taxon>Bacteroidota</taxon>
        <taxon>Sphingobacteriia</taxon>
        <taxon>Sphingobacteriales</taxon>
        <taxon>Sphingobacteriaceae</taxon>
        <taxon>Pedobacter</taxon>
    </lineage>
</organism>
<evidence type="ECO:0000313" key="3">
    <source>
        <dbReference type="EMBL" id="TCD26541.1"/>
    </source>
</evidence>
<dbReference type="InterPro" id="IPR011006">
    <property type="entry name" value="CheY-like_superfamily"/>
</dbReference>
<dbReference type="Gene3D" id="3.40.50.2300">
    <property type="match status" value="1"/>
</dbReference>
<dbReference type="AlphaFoldDB" id="A0A4R0PYM6"/>
<dbReference type="PANTHER" id="PTHR45566">
    <property type="entry name" value="HTH-TYPE TRANSCRIPTIONAL REGULATOR YHJB-RELATED"/>
    <property type="match status" value="1"/>
</dbReference>
<evidence type="ECO:0000256" key="1">
    <source>
        <dbReference type="PROSITE-ProRule" id="PRU00169"/>
    </source>
</evidence>
<dbReference type="SMART" id="SM00448">
    <property type="entry name" value="REC"/>
    <property type="match status" value="1"/>
</dbReference>
<dbReference type="InterPro" id="IPR001789">
    <property type="entry name" value="Sig_transdc_resp-reg_receiver"/>
</dbReference>
<dbReference type="EMBL" id="SJSO01000009">
    <property type="protein sequence ID" value="TCD26541.1"/>
    <property type="molecule type" value="Genomic_DNA"/>
</dbReference>
<dbReference type="OrthoDB" id="654364at2"/>
<sequence>MINILLVEDNAIVRNTMAMLLASENGVKVVGSAEDGNVALGLLANGLRPDIVLADLNMPGMDGIELTVKIRSLYSHMDIVILTMHNKYIFAEKAFGAGAKGYLLKDGDIQKLCASITRVHLGETILDENVSRRDPD</sequence>
<name>A0A4R0PYM6_9SPHI</name>
<dbReference type="GO" id="GO:0000160">
    <property type="term" value="P:phosphorelay signal transduction system"/>
    <property type="evidence" value="ECO:0007669"/>
    <property type="project" value="InterPro"/>
</dbReference>
<dbReference type="Proteomes" id="UP000293925">
    <property type="component" value="Unassembled WGS sequence"/>
</dbReference>
<dbReference type="InterPro" id="IPR051015">
    <property type="entry name" value="EvgA-like"/>
</dbReference>
<gene>
    <name evidence="3" type="ORF">EZ456_13205</name>
</gene>
<protein>
    <submittedName>
        <fullName evidence="3">Response regulator transcription factor</fullName>
    </submittedName>
</protein>
<dbReference type="SUPFAM" id="SSF52172">
    <property type="entry name" value="CheY-like"/>
    <property type="match status" value="1"/>
</dbReference>
<comment type="caution">
    <text evidence="3">The sequence shown here is derived from an EMBL/GenBank/DDBJ whole genome shotgun (WGS) entry which is preliminary data.</text>
</comment>
<evidence type="ECO:0000313" key="4">
    <source>
        <dbReference type="Proteomes" id="UP000293925"/>
    </source>
</evidence>
<dbReference type="Pfam" id="PF00072">
    <property type="entry name" value="Response_reg"/>
    <property type="match status" value="1"/>
</dbReference>
<dbReference type="PROSITE" id="PS50110">
    <property type="entry name" value="RESPONSE_REGULATORY"/>
    <property type="match status" value="1"/>
</dbReference>
<accession>A0A4R0PYM6</accession>
<keyword evidence="1" id="KW-0597">Phosphoprotein</keyword>
<dbReference type="CDD" id="cd17535">
    <property type="entry name" value="REC_NarL-like"/>
    <property type="match status" value="1"/>
</dbReference>
<evidence type="ECO:0000259" key="2">
    <source>
        <dbReference type="PROSITE" id="PS50110"/>
    </source>
</evidence>
<feature type="domain" description="Response regulatory" evidence="2">
    <location>
        <begin position="3"/>
        <end position="120"/>
    </location>
</feature>
<dbReference type="InterPro" id="IPR058245">
    <property type="entry name" value="NreC/VraR/RcsB-like_REC"/>
</dbReference>
<feature type="modified residue" description="4-aspartylphosphate" evidence="1">
    <location>
        <position position="55"/>
    </location>
</feature>
<dbReference type="PANTHER" id="PTHR45566:SF2">
    <property type="entry name" value="NARL SUBFAMILY"/>
    <property type="match status" value="1"/>
</dbReference>
<keyword evidence="4" id="KW-1185">Reference proteome</keyword>
<proteinExistence type="predicted"/>